<dbReference type="WBParaSite" id="HCON_00126880-00001">
    <property type="protein sequence ID" value="HCON_00126880-00001"/>
    <property type="gene ID" value="HCON_00126880"/>
</dbReference>
<dbReference type="PANTHER" id="PTHR47758">
    <property type="entry name" value="SERPENTINE RECEPTOR, CLASS M-RELATED"/>
    <property type="match status" value="1"/>
</dbReference>
<dbReference type="InterPro" id="IPR019428">
    <property type="entry name" value="7TM_GPCR_serpentine_rcpt_Str"/>
</dbReference>
<evidence type="ECO:0000256" key="1">
    <source>
        <dbReference type="SAM" id="Phobius"/>
    </source>
</evidence>
<evidence type="ECO:0000313" key="3">
    <source>
        <dbReference type="WBParaSite" id="HCON_00126880-00001"/>
    </source>
</evidence>
<dbReference type="Proteomes" id="UP000025227">
    <property type="component" value="Unplaced"/>
</dbReference>
<feature type="transmembrane region" description="Helical" evidence="1">
    <location>
        <begin position="243"/>
        <end position="267"/>
    </location>
</feature>
<keyword evidence="1" id="KW-0812">Transmembrane</keyword>
<name>A0A7I5EBR3_HAECO</name>
<feature type="transmembrane region" description="Helical" evidence="1">
    <location>
        <begin position="85"/>
        <end position="111"/>
    </location>
</feature>
<feature type="transmembrane region" description="Helical" evidence="1">
    <location>
        <begin position="131"/>
        <end position="152"/>
    </location>
</feature>
<dbReference type="Pfam" id="PF10326">
    <property type="entry name" value="7TM_GPCR_Str"/>
    <property type="match status" value="1"/>
</dbReference>
<organism evidence="2 3">
    <name type="scientific">Haemonchus contortus</name>
    <name type="common">Barber pole worm</name>
    <dbReference type="NCBI Taxonomy" id="6289"/>
    <lineage>
        <taxon>Eukaryota</taxon>
        <taxon>Metazoa</taxon>
        <taxon>Ecdysozoa</taxon>
        <taxon>Nematoda</taxon>
        <taxon>Chromadorea</taxon>
        <taxon>Rhabditida</taxon>
        <taxon>Rhabditina</taxon>
        <taxon>Rhabditomorpha</taxon>
        <taxon>Strongyloidea</taxon>
        <taxon>Trichostrongylidae</taxon>
        <taxon>Haemonchus</taxon>
    </lineage>
</organism>
<dbReference type="OrthoDB" id="5846551at2759"/>
<keyword evidence="1" id="KW-1133">Transmembrane helix</keyword>
<feature type="transmembrane region" description="Helical" evidence="1">
    <location>
        <begin position="196"/>
        <end position="222"/>
    </location>
</feature>
<feature type="transmembrane region" description="Helical" evidence="1">
    <location>
        <begin position="279"/>
        <end position="298"/>
    </location>
</feature>
<proteinExistence type="predicted"/>
<keyword evidence="1" id="KW-0472">Membrane</keyword>
<evidence type="ECO:0000313" key="2">
    <source>
        <dbReference type="Proteomes" id="UP000025227"/>
    </source>
</evidence>
<reference evidence="3" key="1">
    <citation type="submission" date="2020-12" db="UniProtKB">
        <authorList>
            <consortium name="WormBaseParasite"/>
        </authorList>
    </citation>
    <scope>IDENTIFICATION</scope>
    <source>
        <strain evidence="3">MHco3</strain>
    </source>
</reference>
<feature type="transmembrane region" description="Helical" evidence="1">
    <location>
        <begin position="41"/>
        <end position="65"/>
    </location>
</feature>
<dbReference type="PANTHER" id="PTHR47758:SF3">
    <property type="entry name" value="SERPENTINE RECEPTOR, CLASS M"/>
    <property type="match status" value="1"/>
</dbReference>
<sequence length="360" mass="40277">GISIVANFNAGVSGVLSLCLNLFLILTITKGRLTIWGYYKWIIISSSIFDLTFSAINAFACPTVAAIGNLSSVMFVKGGFRLPIIYGRALLIIWIFLLCTSIIVSPCLFIFQYLQVCRAQWLTVYGRRSLLLFLTPIGIAWSAASMLIISAYPDIHEHAYFDDIALHIYLNEPRAYLVASFRPREDAEDMAQSRMLMASCIYLVCILFCSLSTMLICSRLIVVTVKRNSNEGSSCLQSQVLKVLLVQFTIPFLFIQIPLCLCCLAPLLRMKTDRIADYLPFLFAWTPALNPIVLMYFVKDLRPTRELLPFKSNSAAAEFSNKPNARQNTNCLMRNLSEGRISDIPKNGSVAKTLTAVSEI</sequence>
<dbReference type="Gene3D" id="1.20.1070.10">
    <property type="entry name" value="Rhodopsin 7-helix transmembrane proteins"/>
    <property type="match status" value="1"/>
</dbReference>
<accession>A0A7I5EBR3</accession>
<dbReference type="SUPFAM" id="SSF81321">
    <property type="entry name" value="Family A G protein-coupled receptor-like"/>
    <property type="match status" value="1"/>
</dbReference>
<dbReference type="AlphaFoldDB" id="A0A7I5EBR3"/>
<protein>
    <submittedName>
        <fullName evidence="3">G protein-coupled receptor</fullName>
    </submittedName>
</protein>
<keyword evidence="2" id="KW-1185">Reference proteome</keyword>
<feature type="transmembrane region" description="Helical" evidence="1">
    <location>
        <begin position="6"/>
        <end position="29"/>
    </location>
</feature>